<evidence type="ECO:0000313" key="7">
    <source>
        <dbReference type="EMBL" id="TCJ11584.1"/>
    </source>
</evidence>
<evidence type="ECO:0000256" key="2">
    <source>
        <dbReference type="ARBA" id="ARBA00022475"/>
    </source>
</evidence>
<keyword evidence="2" id="KW-1003">Cell membrane</keyword>
<evidence type="ECO:0000256" key="6">
    <source>
        <dbReference type="SAM" id="Phobius"/>
    </source>
</evidence>
<evidence type="ECO:0000256" key="3">
    <source>
        <dbReference type="ARBA" id="ARBA00022692"/>
    </source>
</evidence>
<dbReference type="OrthoDB" id="8536455at2"/>
<evidence type="ECO:0000313" key="8">
    <source>
        <dbReference type="Proteomes" id="UP000295443"/>
    </source>
</evidence>
<keyword evidence="3 6" id="KW-0812">Transmembrane</keyword>
<accession>A0A4R1B0T9</accession>
<feature type="transmembrane region" description="Helical" evidence="6">
    <location>
        <begin position="84"/>
        <end position="102"/>
    </location>
</feature>
<evidence type="ECO:0008006" key="9">
    <source>
        <dbReference type="Google" id="ProtNLM"/>
    </source>
</evidence>
<dbReference type="AlphaFoldDB" id="A0A4R1B0T9"/>
<keyword evidence="5 6" id="KW-0472">Membrane</keyword>
<organism evidence="7 8">
    <name type="scientific">Parasulfuritortus cantonensis</name>
    <dbReference type="NCBI Taxonomy" id="2528202"/>
    <lineage>
        <taxon>Bacteria</taxon>
        <taxon>Pseudomonadati</taxon>
        <taxon>Pseudomonadota</taxon>
        <taxon>Betaproteobacteria</taxon>
        <taxon>Nitrosomonadales</taxon>
        <taxon>Thiobacillaceae</taxon>
        <taxon>Parasulfuritortus</taxon>
    </lineage>
</organism>
<gene>
    <name evidence="7" type="ORF">EZJ19_15010</name>
</gene>
<reference evidence="7 8" key="1">
    <citation type="submission" date="2019-03" db="EMBL/GenBank/DDBJ databases">
        <title>Genome sequence of Thiobacillaceae bacterium LSR1, a sulfur-oxidizing bacterium isolated from freshwater sediment.</title>
        <authorList>
            <person name="Li S."/>
        </authorList>
    </citation>
    <scope>NUCLEOTIDE SEQUENCE [LARGE SCALE GENOMIC DNA]</scope>
    <source>
        <strain evidence="7 8">LSR1</strain>
    </source>
</reference>
<sequence length="160" mass="17166">MTRYETLLISTLKRFDRLLHLLLATALVVGCVMVVWEFLANIAHTVEAGHLAGGFLSSLGTLFLVWTLSSLVAAEIRYLQSGSVRVQVFIEVAMITLLRQLIVEPLQVVTGAEPGVADTAALWHYGLLLLALLAAGIVHRLVGDAAFSTAPGHGHEAELG</sequence>
<feature type="transmembrane region" description="Helical" evidence="6">
    <location>
        <begin position="51"/>
        <end position="72"/>
    </location>
</feature>
<evidence type="ECO:0000256" key="4">
    <source>
        <dbReference type="ARBA" id="ARBA00022989"/>
    </source>
</evidence>
<feature type="transmembrane region" description="Helical" evidence="6">
    <location>
        <begin position="21"/>
        <end position="39"/>
    </location>
</feature>
<proteinExistence type="predicted"/>
<evidence type="ECO:0000256" key="5">
    <source>
        <dbReference type="ARBA" id="ARBA00023136"/>
    </source>
</evidence>
<dbReference type="Pfam" id="PF06146">
    <property type="entry name" value="PsiE"/>
    <property type="match status" value="1"/>
</dbReference>
<dbReference type="InterPro" id="IPR020948">
    <property type="entry name" value="P_starv_induced_PsiE-like"/>
</dbReference>
<comment type="caution">
    <text evidence="7">The sequence shown here is derived from an EMBL/GenBank/DDBJ whole genome shotgun (WGS) entry which is preliminary data.</text>
</comment>
<keyword evidence="8" id="KW-1185">Reference proteome</keyword>
<name>A0A4R1B0T9_9PROT</name>
<dbReference type="Proteomes" id="UP000295443">
    <property type="component" value="Unassembled WGS sequence"/>
</dbReference>
<protein>
    <recommendedName>
        <fullName evidence="9">Phosphate-starvation-inducible E</fullName>
    </recommendedName>
</protein>
<dbReference type="RefSeq" id="WP_131449020.1">
    <property type="nucleotide sequence ID" value="NZ_SJZB01000052.1"/>
</dbReference>
<feature type="transmembrane region" description="Helical" evidence="6">
    <location>
        <begin position="122"/>
        <end position="142"/>
    </location>
</feature>
<keyword evidence="4 6" id="KW-1133">Transmembrane helix</keyword>
<evidence type="ECO:0000256" key="1">
    <source>
        <dbReference type="ARBA" id="ARBA00004651"/>
    </source>
</evidence>
<dbReference type="PROSITE" id="PS51257">
    <property type="entry name" value="PROKAR_LIPOPROTEIN"/>
    <property type="match status" value="1"/>
</dbReference>
<dbReference type="EMBL" id="SJZB01000052">
    <property type="protein sequence ID" value="TCJ11584.1"/>
    <property type="molecule type" value="Genomic_DNA"/>
</dbReference>
<dbReference type="GO" id="GO:0005886">
    <property type="term" value="C:plasma membrane"/>
    <property type="evidence" value="ECO:0007669"/>
    <property type="project" value="UniProtKB-SubCell"/>
</dbReference>
<comment type="subcellular location">
    <subcellularLocation>
        <location evidence="1">Cell membrane</location>
        <topology evidence="1">Multi-pass membrane protein</topology>
    </subcellularLocation>
</comment>